<accession>A0ABQ4MYV3</accession>
<dbReference type="InterPro" id="IPR001387">
    <property type="entry name" value="Cro/C1-type_HTH"/>
</dbReference>
<organism evidence="2 3">
    <name type="scientific">Paenibacillus woosongensis</name>
    <dbReference type="NCBI Taxonomy" id="307580"/>
    <lineage>
        <taxon>Bacteria</taxon>
        <taxon>Bacillati</taxon>
        <taxon>Bacillota</taxon>
        <taxon>Bacilli</taxon>
        <taxon>Bacillales</taxon>
        <taxon>Paenibacillaceae</taxon>
        <taxon>Paenibacillus</taxon>
    </lineage>
</organism>
<dbReference type="SMART" id="SM00530">
    <property type="entry name" value="HTH_XRE"/>
    <property type="match status" value="1"/>
</dbReference>
<dbReference type="Pfam" id="PF13443">
    <property type="entry name" value="HTH_26"/>
    <property type="match status" value="1"/>
</dbReference>
<dbReference type="SUPFAM" id="SSF47413">
    <property type="entry name" value="lambda repressor-like DNA-binding domains"/>
    <property type="match status" value="1"/>
</dbReference>
<name>A0ABQ4MYV3_9BACL</name>
<feature type="domain" description="HTH cro/C1-type" evidence="1">
    <location>
        <begin position="6"/>
        <end position="61"/>
    </location>
</feature>
<dbReference type="EMBL" id="BOSM01000014">
    <property type="protein sequence ID" value="GIP61110.1"/>
    <property type="molecule type" value="Genomic_DNA"/>
</dbReference>
<dbReference type="Gene3D" id="1.10.260.40">
    <property type="entry name" value="lambda repressor-like DNA-binding domains"/>
    <property type="match status" value="1"/>
</dbReference>
<proteinExistence type="predicted"/>
<sequence>MIINHLSEILGRKRLSQRDVVRGTGLAINTIAALYRDESKRVDLETMDKLCRFLGVTVGELFEYRDEEIEEIDITERGETQ</sequence>
<dbReference type="PROSITE" id="PS50943">
    <property type="entry name" value="HTH_CROC1"/>
    <property type="match status" value="1"/>
</dbReference>
<gene>
    <name evidence="2" type="ORF">J15TS10_49240</name>
</gene>
<keyword evidence="3" id="KW-1185">Reference proteome</keyword>
<evidence type="ECO:0000313" key="2">
    <source>
        <dbReference type="EMBL" id="GIP61110.1"/>
    </source>
</evidence>
<dbReference type="Proteomes" id="UP000681290">
    <property type="component" value="Unassembled WGS sequence"/>
</dbReference>
<evidence type="ECO:0000313" key="3">
    <source>
        <dbReference type="Proteomes" id="UP000681290"/>
    </source>
</evidence>
<evidence type="ECO:0000259" key="1">
    <source>
        <dbReference type="PROSITE" id="PS50943"/>
    </source>
</evidence>
<dbReference type="InterPro" id="IPR010982">
    <property type="entry name" value="Lambda_DNA-bd_dom_sf"/>
</dbReference>
<dbReference type="CDD" id="cd00093">
    <property type="entry name" value="HTH_XRE"/>
    <property type="match status" value="1"/>
</dbReference>
<protein>
    <recommendedName>
        <fullName evidence="1">HTH cro/C1-type domain-containing protein</fullName>
    </recommendedName>
</protein>
<reference evidence="2 3" key="1">
    <citation type="submission" date="2021-03" db="EMBL/GenBank/DDBJ databases">
        <title>Antimicrobial resistance genes in bacteria isolated from Japanese honey, and their potential for conferring macrolide and lincosamide resistance in the American foulbrood pathogen Paenibacillus larvae.</title>
        <authorList>
            <person name="Okamoto M."/>
            <person name="Kumagai M."/>
            <person name="Kanamori H."/>
            <person name="Takamatsu D."/>
        </authorList>
    </citation>
    <scope>NUCLEOTIDE SEQUENCE [LARGE SCALE GENOMIC DNA]</scope>
    <source>
        <strain evidence="2 3">J15TS10</strain>
    </source>
</reference>
<comment type="caution">
    <text evidence="2">The sequence shown here is derived from an EMBL/GenBank/DDBJ whole genome shotgun (WGS) entry which is preliminary data.</text>
</comment>